<dbReference type="EMBL" id="PGCL01000003">
    <property type="protein sequence ID" value="TAJ44017.1"/>
    <property type="molecule type" value="Genomic_DNA"/>
</dbReference>
<dbReference type="AlphaFoldDB" id="A0A483CM98"/>
<evidence type="ECO:0000313" key="1">
    <source>
        <dbReference type="EMBL" id="TAJ44017.1"/>
    </source>
</evidence>
<name>A0A483CM98_9EURY</name>
<evidence type="ECO:0000313" key="2">
    <source>
        <dbReference type="Proteomes" id="UP000292580"/>
    </source>
</evidence>
<protein>
    <submittedName>
        <fullName evidence="1">Uncharacterized protein</fullName>
    </submittedName>
</protein>
<comment type="caution">
    <text evidence="1">The sequence shown here is derived from an EMBL/GenBank/DDBJ whole genome shotgun (WGS) entry which is preliminary data.</text>
</comment>
<gene>
    <name evidence="1" type="ORF">CUJ86_08205</name>
</gene>
<organism evidence="1 2">
    <name type="scientific">Methanofollis fontis</name>
    <dbReference type="NCBI Taxonomy" id="2052832"/>
    <lineage>
        <taxon>Archaea</taxon>
        <taxon>Methanobacteriati</taxon>
        <taxon>Methanobacteriota</taxon>
        <taxon>Stenosarchaea group</taxon>
        <taxon>Methanomicrobia</taxon>
        <taxon>Methanomicrobiales</taxon>
        <taxon>Methanomicrobiaceae</taxon>
        <taxon>Methanofollis</taxon>
    </lineage>
</organism>
<dbReference type="PROSITE" id="PS51257">
    <property type="entry name" value="PROKAR_LIPOPROTEIN"/>
    <property type="match status" value="1"/>
</dbReference>
<sequence>MHGVMRGQYPIRWILIIIGAVLAVGCVTTDEGTTISGTGTVRYIDLEGGFYGIVGDDGADYLPLDLDPAFQQDGLRVRYSLEKADVATIQQWGTPVRVVAIERI</sequence>
<reference evidence="1 2" key="1">
    <citation type="submission" date="2017-11" db="EMBL/GenBank/DDBJ databases">
        <title>Isolation and Characterization of Methanofollis Species from Methane Seep Offshore SW Taiwan.</title>
        <authorList>
            <person name="Teng N.-H."/>
            <person name="Lai M.-C."/>
            <person name="Chen S.-C."/>
        </authorList>
    </citation>
    <scope>NUCLEOTIDE SEQUENCE [LARGE SCALE GENOMIC DNA]</scope>
    <source>
        <strain evidence="1 2">FWC-SCC2</strain>
    </source>
</reference>
<keyword evidence="2" id="KW-1185">Reference proteome</keyword>
<accession>A0A483CM98</accession>
<proteinExistence type="predicted"/>
<dbReference type="Proteomes" id="UP000292580">
    <property type="component" value="Unassembled WGS sequence"/>
</dbReference>